<proteinExistence type="predicted"/>
<dbReference type="SMART" id="SM01111">
    <property type="entry name" value="CVNH"/>
    <property type="match status" value="1"/>
</dbReference>
<feature type="domain" description="Cyanovirin-N" evidence="2">
    <location>
        <begin position="21"/>
        <end position="120"/>
    </location>
</feature>
<accession>A0ABR4FQ34</accession>
<evidence type="ECO:0000259" key="2">
    <source>
        <dbReference type="SMART" id="SM01111"/>
    </source>
</evidence>
<dbReference type="InterPro" id="IPR011058">
    <property type="entry name" value="Cyanovirin-N"/>
</dbReference>
<name>A0ABR4FQ34_9EURO</name>
<evidence type="ECO:0000313" key="4">
    <source>
        <dbReference type="Proteomes" id="UP001610563"/>
    </source>
</evidence>
<feature type="chain" id="PRO_5046499677" evidence="1">
    <location>
        <begin position="20"/>
        <end position="239"/>
    </location>
</feature>
<dbReference type="InterPro" id="IPR036673">
    <property type="entry name" value="Cyanovirin-N_sf"/>
</dbReference>
<sequence length="239" mass="25370">MYRASALLALASAAARVAAQGYASECTAITYNDYWLVATCPTDDGEEITSSVFLSNKIGNNDGNLEWATNGEYRQGCSDCTLVDGKTLSCSCLIASRPSAVDTTLDLEEHIANYNGHLLSNQTGVITTIPSNSSIPVPTDFSVVVQVSSTNNSCASFGGTISMNDPTDCYFFNLGVDVEWLAVSTVNNQGWEIGGFTDEECTTEQAVSFTGENDGECVSFAGGSGLRSFSAKPLWNADY</sequence>
<organism evidence="3 4">
    <name type="scientific">Aspergillus keveii</name>
    <dbReference type="NCBI Taxonomy" id="714993"/>
    <lineage>
        <taxon>Eukaryota</taxon>
        <taxon>Fungi</taxon>
        <taxon>Dikarya</taxon>
        <taxon>Ascomycota</taxon>
        <taxon>Pezizomycotina</taxon>
        <taxon>Eurotiomycetes</taxon>
        <taxon>Eurotiomycetidae</taxon>
        <taxon>Eurotiales</taxon>
        <taxon>Aspergillaceae</taxon>
        <taxon>Aspergillus</taxon>
        <taxon>Aspergillus subgen. Nidulantes</taxon>
    </lineage>
</organism>
<dbReference type="Proteomes" id="UP001610563">
    <property type="component" value="Unassembled WGS sequence"/>
</dbReference>
<dbReference type="Pfam" id="PF08881">
    <property type="entry name" value="CVNH"/>
    <property type="match status" value="1"/>
</dbReference>
<feature type="signal peptide" evidence="1">
    <location>
        <begin position="1"/>
        <end position="19"/>
    </location>
</feature>
<dbReference type="SUPFAM" id="SSF51322">
    <property type="entry name" value="Cyanovirin-N"/>
    <property type="match status" value="1"/>
</dbReference>
<evidence type="ECO:0000313" key="3">
    <source>
        <dbReference type="EMBL" id="KAL2785377.1"/>
    </source>
</evidence>
<gene>
    <name evidence="3" type="ORF">BJX66DRAFT_314970</name>
</gene>
<protein>
    <submittedName>
        <fullName evidence="3">Cyanovirin-N</fullName>
    </submittedName>
</protein>
<reference evidence="3 4" key="1">
    <citation type="submission" date="2024-07" db="EMBL/GenBank/DDBJ databases">
        <title>Section-level genome sequencing and comparative genomics of Aspergillus sections Usti and Cavernicolus.</title>
        <authorList>
            <consortium name="Lawrence Berkeley National Laboratory"/>
            <person name="Nybo J.L."/>
            <person name="Vesth T.C."/>
            <person name="Theobald S."/>
            <person name="Frisvad J.C."/>
            <person name="Larsen T.O."/>
            <person name="Kjaerboelling I."/>
            <person name="Rothschild-Mancinelli K."/>
            <person name="Lyhne E.K."/>
            <person name="Kogle M.E."/>
            <person name="Barry K."/>
            <person name="Clum A."/>
            <person name="Na H."/>
            <person name="Ledsgaard L."/>
            <person name="Lin J."/>
            <person name="Lipzen A."/>
            <person name="Kuo A."/>
            <person name="Riley R."/>
            <person name="Mondo S."/>
            <person name="Labutti K."/>
            <person name="Haridas S."/>
            <person name="Pangalinan J."/>
            <person name="Salamov A.A."/>
            <person name="Simmons B.A."/>
            <person name="Magnuson J.K."/>
            <person name="Chen J."/>
            <person name="Drula E."/>
            <person name="Henrissat B."/>
            <person name="Wiebenga A."/>
            <person name="Lubbers R.J."/>
            <person name="Gomes A.C."/>
            <person name="Makela M.R."/>
            <person name="Stajich J."/>
            <person name="Grigoriev I.V."/>
            <person name="Mortensen U.H."/>
            <person name="De Vries R.P."/>
            <person name="Baker S.E."/>
            <person name="Andersen M.R."/>
        </authorList>
    </citation>
    <scope>NUCLEOTIDE SEQUENCE [LARGE SCALE GENOMIC DNA]</scope>
    <source>
        <strain evidence="3 4">CBS 209.92</strain>
    </source>
</reference>
<keyword evidence="1" id="KW-0732">Signal</keyword>
<dbReference type="Gene3D" id="2.30.60.10">
    <property type="entry name" value="Cyanovirin-N"/>
    <property type="match status" value="1"/>
</dbReference>
<keyword evidence="4" id="KW-1185">Reference proteome</keyword>
<dbReference type="EMBL" id="JBFTWV010000146">
    <property type="protein sequence ID" value="KAL2785377.1"/>
    <property type="molecule type" value="Genomic_DNA"/>
</dbReference>
<comment type="caution">
    <text evidence="3">The sequence shown here is derived from an EMBL/GenBank/DDBJ whole genome shotgun (WGS) entry which is preliminary data.</text>
</comment>
<evidence type="ECO:0000256" key="1">
    <source>
        <dbReference type="SAM" id="SignalP"/>
    </source>
</evidence>